<accession>A0A174AK20</accession>
<dbReference type="PANTHER" id="PTHR30614:SF0">
    <property type="entry name" value="L-CYSTINE TRANSPORT SYSTEM PERMEASE PROTEIN TCYL"/>
    <property type="match status" value="1"/>
</dbReference>
<name>A0A174AK20_9FIRM</name>
<gene>
    <name evidence="10" type="primary">tcyB_1</name>
    <name evidence="11" type="ORF">DXC39_17470</name>
    <name evidence="10" type="ORF">ERS852407_01338</name>
</gene>
<feature type="transmembrane region" description="Helical" evidence="8">
    <location>
        <begin position="137"/>
        <end position="158"/>
    </location>
</feature>
<keyword evidence="5" id="KW-0029">Amino-acid transport</keyword>
<keyword evidence="2 8" id="KW-0813">Transport</keyword>
<dbReference type="Gene3D" id="1.10.3720.10">
    <property type="entry name" value="MetI-like"/>
    <property type="match status" value="1"/>
</dbReference>
<dbReference type="GO" id="GO:0006865">
    <property type="term" value="P:amino acid transport"/>
    <property type="evidence" value="ECO:0007669"/>
    <property type="project" value="UniProtKB-KW"/>
</dbReference>
<evidence type="ECO:0000256" key="2">
    <source>
        <dbReference type="ARBA" id="ARBA00022448"/>
    </source>
</evidence>
<organism evidence="10 12">
    <name type="scientific">Hungatella hathewayi</name>
    <dbReference type="NCBI Taxonomy" id="154046"/>
    <lineage>
        <taxon>Bacteria</taxon>
        <taxon>Bacillati</taxon>
        <taxon>Bacillota</taxon>
        <taxon>Clostridia</taxon>
        <taxon>Lachnospirales</taxon>
        <taxon>Lachnospiraceae</taxon>
        <taxon>Hungatella</taxon>
    </lineage>
</organism>
<dbReference type="FunFam" id="1.10.3720.10:FF:000033">
    <property type="entry name" value="Polar amino acid ABC transporter permease"/>
    <property type="match status" value="1"/>
</dbReference>
<feature type="domain" description="ABC transmembrane type-1" evidence="9">
    <location>
        <begin position="16"/>
        <end position="208"/>
    </location>
</feature>
<feature type="transmembrane region" description="Helical" evidence="8">
    <location>
        <begin position="58"/>
        <end position="79"/>
    </location>
</feature>
<dbReference type="InterPro" id="IPR043429">
    <property type="entry name" value="ArtM/GltK/GlnP/TcyL/YhdX-like"/>
</dbReference>
<dbReference type="RefSeq" id="WP_055653615.1">
    <property type="nucleotide sequence ID" value="NZ_CABIXC010000002.1"/>
</dbReference>
<comment type="subcellular location">
    <subcellularLocation>
        <location evidence="1 8">Cell membrane</location>
        <topology evidence="1 8">Multi-pass membrane protein</topology>
    </subcellularLocation>
</comment>
<dbReference type="GO" id="GO:0022857">
    <property type="term" value="F:transmembrane transporter activity"/>
    <property type="evidence" value="ECO:0007669"/>
    <property type="project" value="InterPro"/>
</dbReference>
<evidence type="ECO:0000256" key="3">
    <source>
        <dbReference type="ARBA" id="ARBA00022475"/>
    </source>
</evidence>
<dbReference type="InterPro" id="IPR000515">
    <property type="entry name" value="MetI-like"/>
</dbReference>
<feature type="transmembrane region" description="Helical" evidence="8">
    <location>
        <begin position="187"/>
        <end position="207"/>
    </location>
</feature>
<dbReference type="Pfam" id="PF00528">
    <property type="entry name" value="BPD_transp_1"/>
    <property type="match status" value="1"/>
</dbReference>
<evidence type="ECO:0000256" key="5">
    <source>
        <dbReference type="ARBA" id="ARBA00022970"/>
    </source>
</evidence>
<reference evidence="11 13" key="2">
    <citation type="submission" date="2018-08" db="EMBL/GenBank/DDBJ databases">
        <title>A genome reference for cultivated species of the human gut microbiota.</title>
        <authorList>
            <person name="Zou Y."/>
            <person name="Xue W."/>
            <person name="Luo G."/>
        </authorList>
    </citation>
    <scope>NUCLEOTIDE SEQUENCE [LARGE SCALE GENOMIC DNA]</scope>
    <source>
        <strain evidence="11 13">TF05-11AC</strain>
    </source>
</reference>
<dbReference type="InterPro" id="IPR010065">
    <property type="entry name" value="AA_ABC_transptr_permease_3TM"/>
</dbReference>
<keyword evidence="4 8" id="KW-0812">Transmembrane</keyword>
<evidence type="ECO:0000313" key="13">
    <source>
        <dbReference type="Proteomes" id="UP000261257"/>
    </source>
</evidence>
<dbReference type="AlphaFoldDB" id="A0A174AK20"/>
<reference evidence="10 12" key="1">
    <citation type="submission" date="2015-09" db="EMBL/GenBank/DDBJ databases">
        <authorList>
            <consortium name="Pathogen Informatics"/>
        </authorList>
    </citation>
    <scope>NUCLEOTIDE SEQUENCE [LARGE SCALE GENOMIC DNA]</scope>
    <source>
        <strain evidence="10 12">2789STDY5608850</strain>
    </source>
</reference>
<comment type="similarity">
    <text evidence="8">Belongs to the binding-protein-dependent transport system permease family.</text>
</comment>
<evidence type="ECO:0000256" key="6">
    <source>
        <dbReference type="ARBA" id="ARBA00022989"/>
    </source>
</evidence>
<evidence type="ECO:0000256" key="8">
    <source>
        <dbReference type="RuleBase" id="RU363032"/>
    </source>
</evidence>
<dbReference type="SUPFAM" id="SSF161098">
    <property type="entry name" value="MetI-like"/>
    <property type="match status" value="1"/>
</dbReference>
<dbReference type="NCBIfam" id="TIGR01726">
    <property type="entry name" value="HEQRo_perm_3TM"/>
    <property type="match status" value="1"/>
</dbReference>
<keyword evidence="6 8" id="KW-1133">Transmembrane helix</keyword>
<dbReference type="Proteomes" id="UP000261257">
    <property type="component" value="Unassembled WGS sequence"/>
</dbReference>
<keyword evidence="3" id="KW-1003">Cell membrane</keyword>
<evidence type="ECO:0000313" key="11">
    <source>
        <dbReference type="EMBL" id="RGM02823.1"/>
    </source>
</evidence>
<dbReference type="EMBL" id="QSSQ01000018">
    <property type="protein sequence ID" value="RGM02823.1"/>
    <property type="molecule type" value="Genomic_DNA"/>
</dbReference>
<evidence type="ECO:0000256" key="1">
    <source>
        <dbReference type="ARBA" id="ARBA00004651"/>
    </source>
</evidence>
<evidence type="ECO:0000259" key="9">
    <source>
        <dbReference type="PROSITE" id="PS50928"/>
    </source>
</evidence>
<evidence type="ECO:0000256" key="4">
    <source>
        <dbReference type="ARBA" id="ARBA00022692"/>
    </source>
</evidence>
<dbReference type="CDD" id="cd06261">
    <property type="entry name" value="TM_PBP2"/>
    <property type="match status" value="1"/>
</dbReference>
<sequence>MERIIQLLISSFWPLMKAGLKMTVPLTLVSFALGMILAFVTAMCRISKNKLLSKTAQFYVWVIRGTPMIVQLFVIFYGLPKVGIMFSPIVSAIIGLTISEGAYDSEIIRAALTSIPKGQWEACHALGMSKFQTLSNVIIPQAALIAVPSLGNMFISLVKDTSLTAILTVREVFQIGQQIVAVTFEPLWIYLEVGVIYLIYSTVLSQLQGVLERKLGKHMLVKDEK</sequence>
<evidence type="ECO:0000313" key="12">
    <source>
        <dbReference type="Proteomes" id="UP000095651"/>
    </source>
</evidence>
<proteinExistence type="inferred from homology"/>
<dbReference type="PANTHER" id="PTHR30614">
    <property type="entry name" value="MEMBRANE COMPONENT OF AMINO ACID ABC TRANSPORTER"/>
    <property type="match status" value="1"/>
</dbReference>
<protein>
    <submittedName>
        <fullName evidence="10">Amine acid ABC transporter, permease protein, 3-TM region, His/Glu/Gln/Arg/opine family</fullName>
    </submittedName>
    <submittedName>
        <fullName evidence="11">Amino acid ABC transporter permease</fullName>
    </submittedName>
</protein>
<keyword evidence="7 8" id="KW-0472">Membrane</keyword>
<dbReference type="EMBL" id="CYZE01000002">
    <property type="protein sequence ID" value="CUN87885.1"/>
    <property type="molecule type" value="Genomic_DNA"/>
</dbReference>
<feature type="transmembrane region" description="Helical" evidence="8">
    <location>
        <begin position="27"/>
        <end position="46"/>
    </location>
</feature>
<dbReference type="InterPro" id="IPR035906">
    <property type="entry name" value="MetI-like_sf"/>
</dbReference>
<evidence type="ECO:0000256" key="7">
    <source>
        <dbReference type="ARBA" id="ARBA00023136"/>
    </source>
</evidence>
<evidence type="ECO:0000313" key="10">
    <source>
        <dbReference type="EMBL" id="CUN87885.1"/>
    </source>
</evidence>
<dbReference type="PROSITE" id="PS50928">
    <property type="entry name" value="ABC_TM1"/>
    <property type="match status" value="1"/>
</dbReference>
<dbReference type="Proteomes" id="UP000095651">
    <property type="component" value="Unassembled WGS sequence"/>
</dbReference>
<dbReference type="GO" id="GO:0043190">
    <property type="term" value="C:ATP-binding cassette (ABC) transporter complex"/>
    <property type="evidence" value="ECO:0007669"/>
    <property type="project" value="InterPro"/>
</dbReference>